<dbReference type="SUPFAM" id="SSF49503">
    <property type="entry name" value="Cupredoxins"/>
    <property type="match status" value="1"/>
</dbReference>
<reference evidence="6 7" key="1">
    <citation type="submission" date="2018-10" db="EMBL/GenBank/DDBJ databases">
        <title>Genomic Encyclopedia of Archaeal and Bacterial Type Strains, Phase II (KMG-II): from individual species to whole genera.</title>
        <authorList>
            <person name="Goeker M."/>
        </authorList>
    </citation>
    <scope>NUCLEOTIDE SEQUENCE [LARGE SCALE GENOMIC DNA]</scope>
    <source>
        <strain evidence="6 7">DSM 14954</strain>
    </source>
</reference>
<dbReference type="AlphaFoldDB" id="A0A660L2V6"/>
<dbReference type="Proteomes" id="UP000278962">
    <property type="component" value="Unassembled WGS sequence"/>
</dbReference>
<accession>A0A660L2V6</accession>
<dbReference type="EMBL" id="RBIL01000002">
    <property type="protein sequence ID" value="RKQ87554.1"/>
    <property type="molecule type" value="Genomic_DNA"/>
</dbReference>
<dbReference type="GO" id="GO:0005507">
    <property type="term" value="F:copper ion binding"/>
    <property type="evidence" value="ECO:0007669"/>
    <property type="project" value="InterPro"/>
</dbReference>
<evidence type="ECO:0000313" key="6">
    <source>
        <dbReference type="EMBL" id="RKQ87554.1"/>
    </source>
</evidence>
<evidence type="ECO:0000259" key="5">
    <source>
        <dbReference type="Pfam" id="PF00127"/>
    </source>
</evidence>
<evidence type="ECO:0000256" key="1">
    <source>
        <dbReference type="ARBA" id="ARBA00022723"/>
    </source>
</evidence>
<comment type="caution">
    <text evidence="6">The sequence shown here is derived from an EMBL/GenBank/DDBJ whole genome shotgun (WGS) entry which is preliminary data.</text>
</comment>
<dbReference type="InterPro" id="IPR008972">
    <property type="entry name" value="Cupredoxin"/>
</dbReference>
<dbReference type="InterPro" id="IPR000923">
    <property type="entry name" value="BlueCu_1"/>
</dbReference>
<dbReference type="Pfam" id="PF00127">
    <property type="entry name" value="Copper-bind"/>
    <property type="match status" value="1"/>
</dbReference>
<feature type="compositionally biased region" description="Pro residues" evidence="3">
    <location>
        <begin position="138"/>
        <end position="152"/>
    </location>
</feature>
<dbReference type="GO" id="GO:0009055">
    <property type="term" value="F:electron transfer activity"/>
    <property type="evidence" value="ECO:0007669"/>
    <property type="project" value="InterPro"/>
</dbReference>
<evidence type="ECO:0000256" key="3">
    <source>
        <dbReference type="SAM" id="MobiDB-lite"/>
    </source>
</evidence>
<keyword evidence="2" id="KW-0186">Copper</keyword>
<dbReference type="PROSITE" id="PS51318">
    <property type="entry name" value="TAT"/>
    <property type="match status" value="1"/>
</dbReference>
<feature type="chain" id="PRO_5025041397" evidence="4">
    <location>
        <begin position="31"/>
        <end position="272"/>
    </location>
</feature>
<evidence type="ECO:0000256" key="2">
    <source>
        <dbReference type="ARBA" id="ARBA00023008"/>
    </source>
</evidence>
<keyword evidence="7" id="KW-1185">Reference proteome</keyword>
<proteinExistence type="predicted"/>
<gene>
    <name evidence="6" type="ORF">C8N24_5579</name>
</gene>
<evidence type="ECO:0000313" key="7">
    <source>
        <dbReference type="Proteomes" id="UP000278962"/>
    </source>
</evidence>
<dbReference type="OrthoDB" id="574459at2"/>
<dbReference type="InterPro" id="IPR006311">
    <property type="entry name" value="TAT_signal"/>
</dbReference>
<sequence length="272" mass="28645">MVQGRRRVARAAAGVALAGALVGSVGVAGAFGERAADQRITVLGSTEWDKKIVSVETGDTVTWSWQNTALPHNARGASGPDTDPNWVGQDTGIDTSGELVYTFTKPGEYHFICDVHPQAMTGTVTVTGDPIEATPTPIRTPTPTRTPTPVPTTRPGGAATPTPAPGMSDRVTPAPRGAVRADTVAPAITGLKAKARTRGAKVSFKLSESASVTLRLKHAKRTVKTVRGSYRAGAGSVTLRRMARGTYRVEIEARDARGNRAAVQRKTVKVTR</sequence>
<keyword evidence="4" id="KW-0732">Signal</keyword>
<organism evidence="6 7">
    <name type="scientific">Solirubrobacter pauli</name>
    <dbReference type="NCBI Taxonomy" id="166793"/>
    <lineage>
        <taxon>Bacteria</taxon>
        <taxon>Bacillati</taxon>
        <taxon>Actinomycetota</taxon>
        <taxon>Thermoleophilia</taxon>
        <taxon>Solirubrobacterales</taxon>
        <taxon>Solirubrobacteraceae</taxon>
        <taxon>Solirubrobacter</taxon>
    </lineage>
</organism>
<name>A0A660L2V6_9ACTN</name>
<protein>
    <submittedName>
        <fullName evidence="6">Plastocyanin</fullName>
    </submittedName>
</protein>
<feature type="signal peptide" evidence="4">
    <location>
        <begin position="1"/>
        <end position="30"/>
    </location>
</feature>
<evidence type="ECO:0000256" key="4">
    <source>
        <dbReference type="SAM" id="SignalP"/>
    </source>
</evidence>
<dbReference type="Gene3D" id="2.60.40.420">
    <property type="entry name" value="Cupredoxins - blue copper proteins"/>
    <property type="match status" value="1"/>
</dbReference>
<feature type="domain" description="Blue (type 1) copper" evidence="5">
    <location>
        <begin position="47"/>
        <end position="126"/>
    </location>
</feature>
<feature type="region of interest" description="Disordered" evidence="3">
    <location>
        <begin position="128"/>
        <end position="168"/>
    </location>
</feature>
<keyword evidence="1" id="KW-0479">Metal-binding</keyword>